<sequence>MMRQITNEDLADTAGALLRGSGGGDPLASTFFLVAAWRHLHGDLHFKATATLSVKGGLAAPPSPLELGAFQEFYTDSDNVAPNGTVNYTFPTQESHLTNASLCIDGDPTTYFLLQPHPEIETDIMIDLGAVYKVMSIEIRFASFGGDTYFASRFTTLMGITNQNFDMFQVDQQQGSRVLVHYVQVYRLGRFVRFVFDQVFGLNPDGRLGIEDFIVRKVSDNLALRSGVTTDATTSWANCIDCQVVHGTLWTLEPMGHLLEDLQVPGDLLHLL</sequence>
<dbReference type="Gene3D" id="2.60.120.260">
    <property type="entry name" value="Galactose-binding domain-like"/>
    <property type="match status" value="1"/>
</dbReference>
<dbReference type="SUPFAM" id="SSF49785">
    <property type="entry name" value="Galactose-binding domain-like"/>
    <property type="match status" value="1"/>
</dbReference>
<dbReference type="InterPro" id="IPR008979">
    <property type="entry name" value="Galactose-bd-like_sf"/>
</dbReference>
<name>A0A812TZS5_9DINO</name>
<dbReference type="EMBL" id="CAJNDS010002612">
    <property type="protein sequence ID" value="CAE7545018.1"/>
    <property type="molecule type" value="Genomic_DNA"/>
</dbReference>
<protein>
    <recommendedName>
        <fullName evidence="3">F5/8 type C domain-containing protein</fullName>
    </recommendedName>
</protein>
<accession>A0A812TZS5</accession>
<keyword evidence="2" id="KW-1185">Reference proteome</keyword>
<evidence type="ECO:0000313" key="2">
    <source>
        <dbReference type="Proteomes" id="UP000604046"/>
    </source>
</evidence>
<comment type="caution">
    <text evidence="1">The sequence shown here is derived from an EMBL/GenBank/DDBJ whole genome shotgun (WGS) entry which is preliminary data.</text>
</comment>
<gene>
    <name evidence="1" type="ORF">SNAT2548_LOCUS30580</name>
</gene>
<organism evidence="1 2">
    <name type="scientific">Symbiodinium natans</name>
    <dbReference type="NCBI Taxonomy" id="878477"/>
    <lineage>
        <taxon>Eukaryota</taxon>
        <taxon>Sar</taxon>
        <taxon>Alveolata</taxon>
        <taxon>Dinophyceae</taxon>
        <taxon>Suessiales</taxon>
        <taxon>Symbiodiniaceae</taxon>
        <taxon>Symbiodinium</taxon>
    </lineage>
</organism>
<dbReference type="AlphaFoldDB" id="A0A812TZS5"/>
<proteinExistence type="predicted"/>
<reference evidence="1" key="1">
    <citation type="submission" date="2021-02" db="EMBL/GenBank/DDBJ databases">
        <authorList>
            <person name="Dougan E. K."/>
            <person name="Rhodes N."/>
            <person name="Thang M."/>
            <person name="Chan C."/>
        </authorList>
    </citation>
    <scope>NUCLEOTIDE SEQUENCE</scope>
</reference>
<evidence type="ECO:0000313" key="1">
    <source>
        <dbReference type="EMBL" id="CAE7545018.1"/>
    </source>
</evidence>
<dbReference type="Proteomes" id="UP000604046">
    <property type="component" value="Unassembled WGS sequence"/>
</dbReference>
<evidence type="ECO:0008006" key="3">
    <source>
        <dbReference type="Google" id="ProtNLM"/>
    </source>
</evidence>